<dbReference type="Proteomes" id="UP001596135">
    <property type="component" value="Unassembled WGS sequence"/>
</dbReference>
<dbReference type="RefSeq" id="WP_379157839.1">
    <property type="nucleotide sequence ID" value="NZ_JBHSRJ010000008.1"/>
</dbReference>
<gene>
    <name evidence="2" type="ORF">ACFPYL_18895</name>
</gene>
<dbReference type="PANTHER" id="PTHR12993">
    <property type="entry name" value="N-ACETYLGLUCOSAMINYL-PHOSPHATIDYLINOSITOL DE-N-ACETYLASE-RELATED"/>
    <property type="match status" value="1"/>
</dbReference>
<dbReference type="PANTHER" id="PTHR12993:SF26">
    <property type="entry name" value="1D-MYO-INOSITOL 2-ACETAMIDO-2-DEOXY-ALPHA-D-GLUCOPYRANOSIDE DEACETYLASE"/>
    <property type="match status" value="1"/>
</dbReference>
<reference evidence="3" key="1">
    <citation type="journal article" date="2019" name="Int. J. Syst. Evol. Microbiol.">
        <title>The Global Catalogue of Microorganisms (GCM) 10K type strain sequencing project: providing services to taxonomists for standard genome sequencing and annotation.</title>
        <authorList>
            <consortium name="The Broad Institute Genomics Platform"/>
            <consortium name="The Broad Institute Genome Sequencing Center for Infectious Disease"/>
            <person name="Wu L."/>
            <person name="Ma J."/>
        </authorList>
    </citation>
    <scope>NUCLEOTIDE SEQUENCE [LARGE SCALE GENOMIC DNA]</scope>
    <source>
        <strain evidence="3">CCUG 54522</strain>
    </source>
</reference>
<keyword evidence="1" id="KW-0862">Zinc</keyword>
<accession>A0ABW1LMS4</accession>
<evidence type="ECO:0000256" key="1">
    <source>
        <dbReference type="ARBA" id="ARBA00022833"/>
    </source>
</evidence>
<dbReference type="GO" id="GO:0016787">
    <property type="term" value="F:hydrolase activity"/>
    <property type="evidence" value="ECO:0007669"/>
    <property type="project" value="UniProtKB-KW"/>
</dbReference>
<dbReference type="InterPro" id="IPR003737">
    <property type="entry name" value="GlcNAc_PI_deacetylase-related"/>
</dbReference>
<organism evidence="2 3">
    <name type="scientific">Nocardioides hankookensis</name>
    <dbReference type="NCBI Taxonomy" id="443157"/>
    <lineage>
        <taxon>Bacteria</taxon>
        <taxon>Bacillati</taxon>
        <taxon>Actinomycetota</taxon>
        <taxon>Actinomycetes</taxon>
        <taxon>Propionibacteriales</taxon>
        <taxon>Nocardioidaceae</taxon>
        <taxon>Nocardioides</taxon>
    </lineage>
</organism>
<protein>
    <submittedName>
        <fullName evidence="2">PIG-L deacetylase family protein</fullName>
        <ecNumber evidence="2">3.5.1.-</ecNumber>
    </submittedName>
</protein>
<dbReference type="Gene3D" id="3.40.50.10320">
    <property type="entry name" value="LmbE-like"/>
    <property type="match status" value="1"/>
</dbReference>
<dbReference type="SUPFAM" id="SSF102588">
    <property type="entry name" value="LmbE-like"/>
    <property type="match status" value="1"/>
</dbReference>
<proteinExistence type="predicted"/>
<dbReference type="InterPro" id="IPR024078">
    <property type="entry name" value="LmbE-like_dom_sf"/>
</dbReference>
<dbReference type="EMBL" id="JBHSRJ010000008">
    <property type="protein sequence ID" value="MFC6045164.1"/>
    <property type="molecule type" value="Genomic_DNA"/>
</dbReference>
<evidence type="ECO:0000313" key="2">
    <source>
        <dbReference type="EMBL" id="MFC6045164.1"/>
    </source>
</evidence>
<keyword evidence="3" id="KW-1185">Reference proteome</keyword>
<comment type="caution">
    <text evidence="2">The sequence shown here is derived from an EMBL/GenBank/DDBJ whole genome shotgun (WGS) entry which is preliminary data.</text>
</comment>
<evidence type="ECO:0000313" key="3">
    <source>
        <dbReference type="Proteomes" id="UP001596135"/>
    </source>
</evidence>
<dbReference type="EC" id="3.5.1.-" evidence="2"/>
<keyword evidence="2" id="KW-0378">Hydrolase</keyword>
<name>A0ABW1LMS4_9ACTN</name>
<sequence>MTGARFTVVSFHAHPDDEALLTGGTLARAAAEGHRVVLVVATAGEAGLASPLELADLAERRTRELAASAAALGIARVEVLGYRDSRFAEVDLDEAANRVADILRAERADVLTTYDAAGGYGHPDHVQVHRVGRRAAELAGTPVVLEATLDRGLIDRVVRTLRHLSRVVPVPELPDTSRAFTARADLTHEVDVRAHLDAKLAALRAHASQAGGGPRTLALLLRLPKPLARRVLGREWFREVGRRPGEHLDDDIFASLRRSGAWQVPGATLAP</sequence>
<dbReference type="Pfam" id="PF02585">
    <property type="entry name" value="PIG-L"/>
    <property type="match status" value="1"/>
</dbReference>